<dbReference type="Proteomes" id="UP000002964">
    <property type="component" value="Unassembled WGS sequence"/>
</dbReference>
<dbReference type="Pfam" id="PF02518">
    <property type="entry name" value="HATPase_c"/>
    <property type="match status" value="1"/>
</dbReference>
<dbReference type="Gene3D" id="3.30.565.10">
    <property type="entry name" value="Histidine kinase-like ATPase, C-terminal domain"/>
    <property type="match status" value="1"/>
</dbReference>
<dbReference type="InterPro" id="IPR036097">
    <property type="entry name" value="HisK_dim/P_sf"/>
</dbReference>
<feature type="transmembrane region" description="Helical" evidence="4">
    <location>
        <begin position="352"/>
        <end position="374"/>
    </location>
</feature>
<dbReference type="HOGENOM" id="CLU_000445_89_20_6"/>
<evidence type="ECO:0000256" key="3">
    <source>
        <dbReference type="ARBA" id="ARBA00022553"/>
    </source>
</evidence>
<comment type="catalytic activity">
    <reaction evidence="1">
        <text>ATP + protein L-histidine = ADP + protein N-phospho-L-histidine.</text>
        <dbReference type="EC" id="2.7.13.3"/>
    </reaction>
</comment>
<dbReference type="PROSITE" id="PS50109">
    <property type="entry name" value="HIS_KIN"/>
    <property type="match status" value="1"/>
</dbReference>
<keyword evidence="6" id="KW-0418">Kinase</keyword>
<gene>
    <name evidence="6" type="ORF">Thi970DRAFT_04887</name>
</gene>
<sequence>MMLCRVWRGFQIASKMDRAKHGLIRQLWLTGWLLFAPAAPAEETPHVLVLYSHHRLLPANLEFEAGLRETLPNATEVNAEFLDYPHFDGESYLGALISFLHEKYALRPPTVLLAAADGALDLLLHHRAELFPQVPIIYAGVLRSFLQSHPPLPTDMVGVPIEFDFPGTIELALRLHPRAQRLAVVTGSSALDRDWEAELRDDVSRLPDRISAEFLAGLPTDAVLQRLSALDGDTLVVTPGYFEDGVGHLFSPRQAVELMATASAVPVYGPFDTFIGTGIVGGSMPNFVAMGRQAGRLVNDRLAGDAPRLPEPLPQVVNLDWRQIQRWDIDPSAIPEDAILRFKPPTLQEEHATATVVAIVVLLLEAGLIGGLLFERRRRRQIELAVQKQRFELAHASRLAVAGELTGAIAHEINQPLGAILSNADAADLLLASGADRWDELRAILTDIRKDNLRASEVIRRLRALLAKQPVDWHPFDLNAAVRELEPLLRAEARRRGVTLDLRLGGTACLLLGDRIQIQQVLINLVLNAMEATNGLPEARRLVTLCVEREADRLMLVVRDRGPGIAPEHLPQLFDSFFSTKPQGMGLGLSITRTLVEAHGGRVWAESDAGSASGAGAVFRVEWPAADGAGKVKPA</sequence>
<dbReference type="GO" id="GO:0000155">
    <property type="term" value="F:phosphorelay sensor kinase activity"/>
    <property type="evidence" value="ECO:0007669"/>
    <property type="project" value="InterPro"/>
</dbReference>
<dbReference type="SMART" id="SM00387">
    <property type="entry name" value="HATPase_c"/>
    <property type="match status" value="1"/>
</dbReference>
<dbReference type="PRINTS" id="PR00344">
    <property type="entry name" value="BCTRLSENSOR"/>
</dbReference>
<dbReference type="EMBL" id="JH603171">
    <property type="protein sequence ID" value="EIC19370.1"/>
    <property type="molecule type" value="Genomic_DNA"/>
</dbReference>
<dbReference type="Gene3D" id="1.10.287.130">
    <property type="match status" value="1"/>
</dbReference>
<feature type="domain" description="Histidine kinase" evidence="5">
    <location>
        <begin position="408"/>
        <end position="627"/>
    </location>
</feature>
<dbReference type="InterPro" id="IPR036890">
    <property type="entry name" value="HATPase_C_sf"/>
</dbReference>
<dbReference type="InterPro" id="IPR003661">
    <property type="entry name" value="HisK_dim/P_dom"/>
</dbReference>
<dbReference type="PANTHER" id="PTHR43065:SF42">
    <property type="entry name" value="TWO-COMPONENT SENSOR PPRA"/>
    <property type="match status" value="1"/>
</dbReference>
<evidence type="ECO:0000256" key="4">
    <source>
        <dbReference type="SAM" id="Phobius"/>
    </source>
</evidence>
<keyword evidence="4" id="KW-1133">Transmembrane helix</keyword>
<protein>
    <recommendedName>
        <fullName evidence="2">histidine kinase</fullName>
        <ecNumber evidence="2">2.7.13.3</ecNumber>
    </recommendedName>
</protein>
<proteinExistence type="predicted"/>
<reference evidence="6 7" key="2">
    <citation type="submission" date="2011-11" db="EMBL/GenBank/DDBJ databases">
        <authorList>
            <consortium name="US DOE Joint Genome Institute"/>
            <person name="Lucas S."/>
            <person name="Han J."/>
            <person name="Lapidus A."/>
            <person name="Cheng J.-F."/>
            <person name="Goodwin L."/>
            <person name="Pitluck S."/>
            <person name="Peters L."/>
            <person name="Ovchinnikova G."/>
            <person name="Zhang X."/>
            <person name="Detter J.C."/>
            <person name="Han C."/>
            <person name="Tapia R."/>
            <person name="Land M."/>
            <person name="Hauser L."/>
            <person name="Kyrpides N."/>
            <person name="Ivanova N."/>
            <person name="Pagani I."/>
            <person name="Vogl K."/>
            <person name="Liu Z."/>
            <person name="Overmann J."/>
            <person name="Frigaard N.-U."/>
            <person name="Bryant D."/>
            <person name="Woyke T."/>
        </authorList>
    </citation>
    <scope>NUCLEOTIDE SEQUENCE [LARGE SCALE GENOMIC DNA]</scope>
    <source>
        <strain evidence="6 7">970</strain>
    </source>
</reference>
<dbReference type="PANTHER" id="PTHR43065">
    <property type="entry name" value="SENSOR HISTIDINE KINASE"/>
    <property type="match status" value="1"/>
</dbReference>
<reference evidence="7" key="1">
    <citation type="submission" date="2011-06" db="EMBL/GenBank/DDBJ databases">
        <authorList>
            <consortium name="US DOE Joint Genome Institute (JGI-PGF)"/>
            <person name="Lucas S."/>
            <person name="Han J."/>
            <person name="Lapidus A."/>
            <person name="Cheng J.-F."/>
            <person name="Goodwin L."/>
            <person name="Pitluck S."/>
            <person name="Peters L."/>
            <person name="Land M.L."/>
            <person name="Hauser L."/>
            <person name="Vogl K."/>
            <person name="Liu Z."/>
            <person name="Overmann J."/>
            <person name="Frigaard N.-U."/>
            <person name="Bryant D.A."/>
            <person name="Woyke T.J."/>
        </authorList>
    </citation>
    <scope>NUCLEOTIDE SEQUENCE [LARGE SCALE GENOMIC DNA]</scope>
    <source>
        <strain evidence="7">970</strain>
    </source>
</reference>
<dbReference type="InterPro" id="IPR003594">
    <property type="entry name" value="HATPase_dom"/>
</dbReference>
<keyword evidence="4" id="KW-0472">Membrane</keyword>
<evidence type="ECO:0000313" key="7">
    <source>
        <dbReference type="Proteomes" id="UP000002964"/>
    </source>
</evidence>
<dbReference type="SUPFAM" id="SSF47384">
    <property type="entry name" value="Homodimeric domain of signal transducing histidine kinase"/>
    <property type="match status" value="1"/>
</dbReference>
<evidence type="ECO:0000256" key="2">
    <source>
        <dbReference type="ARBA" id="ARBA00012438"/>
    </source>
</evidence>
<dbReference type="AlphaFoldDB" id="H8Z8G5"/>
<evidence type="ECO:0000256" key="1">
    <source>
        <dbReference type="ARBA" id="ARBA00000085"/>
    </source>
</evidence>
<dbReference type="EC" id="2.7.13.3" evidence="2"/>
<dbReference type="InterPro" id="IPR004358">
    <property type="entry name" value="Sig_transdc_His_kin-like_C"/>
</dbReference>
<keyword evidence="6" id="KW-0808">Transferase</keyword>
<dbReference type="SUPFAM" id="SSF55874">
    <property type="entry name" value="ATPase domain of HSP90 chaperone/DNA topoisomerase II/histidine kinase"/>
    <property type="match status" value="1"/>
</dbReference>
<keyword evidence="7" id="KW-1185">Reference proteome</keyword>
<keyword evidence="3" id="KW-0597">Phosphoprotein</keyword>
<dbReference type="eggNOG" id="COG4191">
    <property type="taxonomic scope" value="Bacteria"/>
</dbReference>
<organism evidence="6 7">
    <name type="scientific">Thiorhodovibrio frisius</name>
    <dbReference type="NCBI Taxonomy" id="631362"/>
    <lineage>
        <taxon>Bacteria</taxon>
        <taxon>Pseudomonadati</taxon>
        <taxon>Pseudomonadota</taxon>
        <taxon>Gammaproteobacteria</taxon>
        <taxon>Chromatiales</taxon>
        <taxon>Chromatiaceae</taxon>
        <taxon>Thiorhodovibrio</taxon>
    </lineage>
</organism>
<dbReference type="CDD" id="cd00082">
    <property type="entry name" value="HisKA"/>
    <property type="match status" value="1"/>
</dbReference>
<dbReference type="STRING" id="631362.Thi970DRAFT_04887"/>
<accession>H8Z8G5</accession>
<keyword evidence="4" id="KW-0812">Transmembrane</keyword>
<name>H8Z8G5_9GAMM</name>
<evidence type="ECO:0000259" key="5">
    <source>
        <dbReference type="PROSITE" id="PS50109"/>
    </source>
</evidence>
<evidence type="ECO:0000313" key="6">
    <source>
        <dbReference type="EMBL" id="EIC19370.1"/>
    </source>
</evidence>
<dbReference type="InterPro" id="IPR005467">
    <property type="entry name" value="His_kinase_dom"/>
</dbReference>